<gene>
    <name evidence="2" type="ORF">EC973_002296</name>
</gene>
<evidence type="ECO:0000313" key="2">
    <source>
        <dbReference type="EMBL" id="KAF7723161.1"/>
    </source>
</evidence>
<dbReference type="PANTHER" id="PTHR36050:SF1">
    <property type="entry name" value="O-FUCOSYLTRANSFERASE 30"/>
    <property type="match status" value="1"/>
</dbReference>
<keyword evidence="3" id="KW-1185">Reference proteome</keyword>
<dbReference type="PANTHER" id="PTHR36050">
    <property type="entry name" value="O-FUCOSYLTRANSFERASE 30"/>
    <property type="match status" value="1"/>
</dbReference>
<dbReference type="Proteomes" id="UP000605846">
    <property type="component" value="Unassembled WGS sequence"/>
</dbReference>
<accession>A0A8H7BJ88</accession>
<dbReference type="AlphaFoldDB" id="A0A8H7BJ88"/>
<protein>
    <recommendedName>
        <fullName evidence="4">O-fucosyltransferase family protein</fullName>
    </recommendedName>
</protein>
<keyword evidence="1" id="KW-1133">Transmembrane helix</keyword>
<proteinExistence type="predicted"/>
<reference evidence="2" key="1">
    <citation type="submission" date="2020-01" db="EMBL/GenBank/DDBJ databases">
        <title>Genome Sequencing of Three Apophysomyces-Like Fungal Strains Confirms a Novel Fungal Genus in the Mucoromycota with divergent Burkholderia-like Endosymbiotic Bacteria.</title>
        <authorList>
            <person name="Stajich J.E."/>
            <person name="Macias A.M."/>
            <person name="Carter-House D."/>
            <person name="Lovett B."/>
            <person name="Kasson L.R."/>
            <person name="Berry K."/>
            <person name="Grigoriev I."/>
            <person name="Chang Y."/>
            <person name="Spatafora J."/>
            <person name="Kasson M.T."/>
        </authorList>
    </citation>
    <scope>NUCLEOTIDE SEQUENCE</scope>
    <source>
        <strain evidence="2">NRRL A-21654</strain>
    </source>
</reference>
<sequence>MWATKGRSPLYILRHRIARNRKTLFSALVGLSFTLLILWSSFQPSSSNVSLSTEEHYLAYLPHSGLSNQRIELANAILLAALLNRTLIVPPAFLGNVVGWMTKDQLLDHLGWLTTPKDFVTLCAPPTPDRLSTYVRRSKCEEYRNFGVLSWTDLHDFSPLAEHVRIRHHPIVSLTQLQQDLGIQDNETYVHIDEGLYDWRLYEDPAEADRLLKTQTNYVDSFSGRRYYKVFTLEQWQNRPEKLLQLGGIFGSTRLSVVKPEHVALRQMITETLHYRLDTALGRTVKQIVQHLGGKGTFMSVHFRTGDSPFRGRLGENLKTFLQQMAERTGATSIEPLESLNQTQQIPLTPPEDLSLTPWSTTCRNVPSDKTQSLHDLGARALIYIATDHPRPRDNDSRLLPWFQRFPCTITLNDIPSHLFDPLSDIHDLVDPTKSLKSYLIPLVDAMVAAHAREIFTTPRSTFSKYIGELNRVWVSD</sequence>
<dbReference type="Gene3D" id="3.40.50.11350">
    <property type="match status" value="1"/>
</dbReference>
<comment type="caution">
    <text evidence="2">The sequence shown here is derived from an EMBL/GenBank/DDBJ whole genome shotgun (WGS) entry which is preliminary data.</text>
</comment>
<name>A0A8H7BJ88_9FUNG</name>
<evidence type="ECO:0000313" key="3">
    <source>
        <dbReference type="Proteomes" id="UP000605846"/>
    </source>
</evidence>
<keyword evidence="1" id="KW-0472">Membrane</keyword>
<organism evidence="2 3">
    <name type="scientific">Apophysomyces ossiformis</name>
    <dbReference type="NCBI Taxonomy" id="679940"/>
    <lineage>
        <taxon>Eukaryota</taxon>
        <taxon>Fungi</taxon>
        <taxon>Fungi incertae sedis</taxon>
        <taxon>Mucoromycota</taxon>
        <taxon>Mucoromycotina</taxon>
        <taxon>Mucoromycetes</taxon>
        <taxon>Mucorales</taxon>
        <taxon>Mucorineae</taxon>
        <taxon>Mucoraceae</taxon>
        <taxon>Apophysomyces</taxon>
    </lineage>
</organism>
<dbReference type="EMBL" id="JABAYA010000161">
    <property type="protein sequence ID" value="KAF7723161.1"/>
    <property type="molecule type" value="Genomic_DNA"/>
</dbReference>
<dbReference type="OrthoDB" id="1882547at2759"/>
<evidence type="ECO:0000256" key="1">
    <source>
        <dbReference type="SAM" id="Phobius"/>
    </source>
</evidence>
<evidence type="ECO:0008006" key="4">
    <source>
        <dbReference type="Google" id="ProtNLM"/>
    </source>
</evidence>
<feature type="transmembrane region" description="Helical" evidence="1">
    <location>
        <begin position="23"/>
        <end position="42"/>
    </location>
</feature>
<keyword evidence="1" id="KW-0812">Transmembrane</keyword>